<name>A0A2T6KMN3_9RHOB</name>
<keyword evidence="4" id="KW-1185">Reference proteome</keyword>
<evidence type="ECO:0000256" key="2">
    <source>
        <dbReference type="SAM" id="SignalP"/>
    </source>
</evidence>
<keyword evidence="1" id="KW-0812">Transmembrane</keyword>
<gene>
    <name evidence="3" type="ORF">C8N45_102495</name>
</gene>
<dbReference type="AlphaFoldDB" id="A0A2T6KMN3"/>
<comment type="caution">
    <text evidence="3">The sequence shown here is derived from an EMBL/GenBank/DDBJ whole genome shotgun (WGS) entry which is preliminary data.</text>
</comment>
<feature type="transmembrane region" description="Helical" evidence="1">
    <location>
        <begin position="93"/>
        <end position="116"/>
    </location>
</feature>
<dbReference type="Proteomes" id="UP000244523">
    <property type="component" value="Unassembled WGS sequence"/>
</dbReference>
<keyword evidence="2" id="KW-0732">Signal</keyword>
<accession>A0A2T6KMN3</accession>
<evidence type="ECO:0000313" key="3">
    <source>
        <dbReference type="EMBL" id="PUB17483.1"/>
    </source>
</evidence>
<feature type="signal peptide" evidence="2">
    <location>
        <begin position="1"/>
        <end position="31"/>
    </location>
</feature>
<proteinExistence type="predicted"/>
<feature type="chain" id="PRO_5015729476" description="DUF4129 domain-containing protein" evidence="2">
    <location>
        <begin position="32"/>
        <end position="247"/>
    </location>
</feature>
<evidence type="ECO:0008006" key="5">
    <source>
        <dbReference type="Google" id="ProtNLM"/>
    </source>
</evidence>
<sequence length="247" mass="27178">MPKINRRGYLRRFLFFTCVALSGLIGGVAVAQEETTFLTPDIDPDGPYLQAVDGRRTVSTDLRYVDETSLDLLTGDRPRAAARPTISPPSGPVFSLGSNGVFIIVALFAVLLFLFLKFGAGGALLRPDPNVEKKPRKRAKAWGLTAAEGSAGDILAQIRAMPSRREALILLLRHCLLQAADETNTNFRRADTEREALGRLPDGWRRYTQLKTILTKAELVHYGGRDIGDDEFEALLQNGAQILTEAR</sequence>
<keyword evidence="1" id="KW-0472">Membrane</keyword>
<dbReference type="RefSeq" id="WP_108385596.1">
    <property type="nucleotide sequence ID" value="NZ_QBUD01000002.1"/>
</dbReference>
<dbReference type="OrthoDB" id="8355034at2"/>
<evidence type="ECO:0000256" key="1">
    <source>
        <dbReference type="SAM" id="Phobius"/>
    </source>
</evidence>
<dbReference type="EMBL" id="QBUD01000002">
    <property type="protein sequence ID" value="PUB17483.1"/>
    <property type="molecule type" value="Genomic_DNA"/>
</dbReference>
<evidence type="ECO:0000313" key="4">
    <source>
        <dbReference type="Proteomes" id="UP000244523"/>
    </source>
</evidence>
<reference evidence="3 4" key="1">
    <citation type="submission" date="2018-04" db="EMBL/GenBank/DDBJ databases">
        <title>Genomic Encyclopedia of Archaeal and Bacterial Type Strains, Phase II (KMG-II): from individual species to whole genera.</title>
        <authorList>
            <person name="Goeker M."/>
        </authorList>
    </citation>
    <scope>NUCLEOTIDE SEQUENCE [LARGE SCALE GENOMIC DNA]</scope>
    <source>
        <strain evidence="3 4">DSM 29955</strain>
    </source>
</reference>
<organism evidence="3 4">
    <name type="scientific">Yoonia sediminilitoris</name>
    <dbReference type="NCBI Taxonomy" id="1286148"/>
    <lineage>
        <taxon>Bacteria</taxon>
        <taxon>Pseudomonadati</taxon>
        <taxon>Pseudomonadota</taxon>
        <taxon>Alphaproteobacteria</taxon>
        <taxon>Rhodobacterales</taxon>
        <taxon>Paracoccaceae</taxon>
        <taxon>Yoonia</taxon>
    </lineage>
</organism>
<keyword evidence="1" id="KW-1133">Transmembrane helix</keyword>
<protein>
    <recommendedName>
        <fullName evidence="5">DUF4129 domain-containing protein</fullName>
    </recommendedName>
</protein>